<feature type="transmembrane region" description="Helical" evidence="5">
    <location>
        <begin position="37"/>
        <end position="55"/>
    </location>
</feature>
<feature type="transmembrane region" description="Helical" evidence="5">
    <location>
        <begin position="169"/>
        <end position="193"/>
    </location>
</feature>
<dbReference type="InterPro" id="IPR020846">
    <property type="entry name" value="MFS_dom"/>
</dbReference>
<dbReference type="InterPro" id="IPR011701">
    <property type="entry name" value="MFS"/>
</dbReference>
<reference evidence="7 8" key="1">
    <citation type="submission" date="2019-12" db="EMBL/GenBank/DDBJ databases">
        <title>Genomic-based taxomic classification of the family Erythrobacteraceae.</title>
        <authorList>
            <person name="Xu L."/>
        </authorList>
    </citation>
    <scope>NUCLEOTIDE SEQUENCE [LARGE SCALE GENOMIC DNA]</scope>
    <source>
        <strain evidence="7 8">MCCC 1K01500</strain>
    </source>
</reference>
<dbReference type="Pfam" id="PF07690">
    <property type="entry name" value="MFS_1"/>
    <property type="match status" value="1"/>
</dbReference>
<feature type="transmembrane region" description="Helical" evidence="5">
    <location>
        <begin position="67"/>
        <end position="85"/>
    </location>
</feature>
<feature type="transmembrane region" description="Helical" evidence="5">
    <location>
        <begin position="123"/>
        <end position="149"/>
    </location>
</feature>
<dbReference type="PANTHER" id="PTHR23508">
    <property type="entry name" value="CARBOXYLIC ACID TRANSPORTER PROTEIN HOMOLOG"/>
    <property type="match status" value="1"/>
</dbReference>
<dbReference type="Proteomes" id="UP000433652">
    <property type="component" value="Unassembled WGS sequence"/>
</dbReference>
<comment type="subcellular location">
    <subcellularLocation>
        <location evidence="1">Membrane</location>
        <topology evidence="1">Multi-pass membrane protein</topology>
    </subcellularLocation>
</comment>
<feature type="transmembrane region" description="Helical" evidence="5">
    <location>
        <begin position="406"/>
        <end position="428"/>
    </location>
</feature>
<dbReference type="GO" id="GO:0005886">
    <property type="term" value="C:plasma membrane"/>
    <property type="evidence" value="ECO:0007669"/>
    <property type="project" value="TreeGrafter"/>
</dbReference>
<feature type="domain" description="Major facilitator superfamily (MFS) profile" evidence="6">
    <location>
        <begin position="1"/>
        <end position="433"/>
    </location>
</feature>
<proteinExistence type="predicted"/>
<evidence type="ECO:0000256" key="2">
    <source>
        <dbReference type="ARBA" id="ARBA00022692"/>
    </source>
</evidence>
<protein>
    <submittedName>
        <fullName evidence="7">MFS transporter</fullName>
    </submittedName>
</protein>
<evidence type="ECO:0000313" key="7">
    <source>
        <dbReference type="EMBL" id="MXO60020.1"/>
    </source>
</evidence>
<dbReference type="PROSITE" id="PS50850">
    <property type="entry name" value="MFS"/>
    <property type="match status" value="1"/>
</dbReference>
<evidence type="ECO:0000259" key="6">
    <source>
        <dbReference type="PROSITE" id="PS50850"/>
    </source>
</evidence>
<keyword evidence="3 5" id="KW-1133">Transmembrane helix</keyword>
<evidence type="ECO:0000256" key="5">
    <source>
        <dbReference type="SAM" id="Phobius"/>
    </source>
</evidence>
<evidence type="ECO:0000256" key="1">
    <source>
        <dbReference type="ARBA" id="ARBA00004141"/>
    </source>
</evidence>
<dbReference type="SUPFAM" id="SSF103473">
    <property type="entry name" value="MFS general substrate transporter"/>
    <property type="match status" value="1"/>
</dbReference>
<dbReference type="EMBL" id="WTYM01000043">
    <property type="protein sequence ID" value="MXO60020.1"/>
    <property type="molecule type" value="Genomic_DNA"/>
</dbReference>
<feature type="transmembrane region" description="Helical" evidence="5">
    <location>
        <begin position="376"/>
        <end position="400"/>
    </location>
</feature>
<organism evidence="7 8">
    <name type="scientific">Croceibacterium salegens</name>
    <dbReference type="NCBI Taxonomy" id="1737568"/>
    <lineage>
        <taxon>Bacteria</taxon>
        <taxon>Pseudomonadati</taxon>
        <taxon>Pseudomonadota</taxon>
        <taxon>Alphaproteobacteria</taxon>
        <taxon>Sphingomonadales</taxon>
        <taxon>Erythrobacteraceae</taxon>
        <taxon>Croceibacterium</taxon>
    </lineage>
</organism>
<feature type="transmembrane region" description="Helical" evidence="5">
    <location>
        <begin position="91"/>
        <end position="111"/>
    </location>
</feature>
<feature type="transmembrane region" description="Helical" evidence="5">
    <location>
        <begin position="290"/>
        <end position="309"/>
    </location>
</feature>
<evidence type="ECO:0000313" key="8">
    <source>
        <dbReference type="Proteomes" id="UP000433652"/>
    </source>
</evidence>
<evidence type="ECO:0000256" key="3">
    <source>
        <dbReference type="ARBA" id="ARBA00022989"/>
    </source>
</evidence>
<comment type="caution">
    <text evidence="7">The sequence shown here is derived from an EMBL/GenBank/DDBJ whole genome shotgun (WGS) entry which is preliminary data.</text>
</comment>
<keyword evidence="4 5" id="KW-0472">Membrane</keyword>
<feature type="transmembrane region" description="Helical" evidence="5">
    <location>
        <begin position="251"/>
        <end position="270"/>
    </location>
</feature>
<dbReference type="AlphaFoldDB" id="A0A6I4SY29"/>
<dbReference type="Gene3D" id="1.20.1250.20">
    <property type="entry name" value="MFS general substrate transporter like domains"/>
    <property type="match status" value="1"/>
</dbReference>
<dbReference type="InterPro" id="IPR036259">
    <property type="entry name" value="MFS_trans_sf"/>
</dbReference>
<gene>
    <name evidence="7" type="ORF">GRI89_10765</name>
</gene>
<dbReference type="GO" id="GO:0046943">
    <property type="term" value="F:carboxylic acid transmembrane transporter activity"/>
    <property type="evidence" value="ECO:0007669"/>
    <property type="project" value="TreeGrafter"/>
</dbReference>
<keyword evidence="2 5" id="KW-0812">Transmembrane</keyword>
<sequence length="446" mass="46718">MFLMILLNALDGFDVLSSAFAAPGITMEWGIPRSELGVVLSAELVGMGFGSIILGGMADRYGRKSTMLLCLAVMTAGMWLAHAATGVSELTAWRFITGLGIGGMLAATNAVTAESSSKASRSIAMALYVIGYPVGGVIGGFAAQGWLLVPDQAPYFLGIGSLGVSFELGSWRSVFLFGAVVTAAMIPLVILLVPETPAYFLARRPEGALDKINRSLKAFAKAPIAEIPTAPSKANKPKVTDILANPRLRPVTLMLAFGYMFHTLTFYYILKFAVQIVADTGFSQPDAASTLTYANIGGAIGGGLFGLFLKKWDIKGPTIGACVLGVIAVAWFGLGHGDLGEWRFAAFLTMFFLNAAIVGYYAAFARGFPAYARATGTGFVLGVGRAGAAGSPIIAGYLFTVLGNENLLTVSLIMCLGAILGAVLVWLVPLRDADADLEALAAQPID</sequence>
<feature type="transmembrane region" description="Helical" evidence="5">
    <location>
        <begin position="342"/>
        <end position="364"/>
    </location>
</feature>
<accession>A0A6I4SY29</accession>
<evidence type="ECO:0000256" key="4">
    <source>
        <dbReference type="ARBA" id="ARBA00023136"/>
    </source>
</evidence>
<feature type="transmembrane region" description="Helical" evidence="5">
    <location>
        <begin position="316"/>
        <end position="336"/>
    </location>
</feature>
<dbReference type="PANTHER" id="PTHR23508:SF10">
    <property type="entry name" value="CARBOXYLIC ACID TRANSPORTER PROTEIN HOMOLOG"/>
    <property type="match status" value="1"/>
</dbReference>
<keyword evidence="8" id="KW-1185">Reference proteome</keyword>
<name>A0A6I4SY29_9SPHN</name>